<feature type="signal peptide" evidence="1">
    <location>
        <begin position="1"/>
        <end position="19"/>
    </location>
</feature>
<evidence type="ECO:0000256" key="1">
    <source>
        <dbReference type="SAM" id="SignalP"/>
    </source>
</evidence>
<evidence type="ECO:0000259" key="2">
    <source>
        <dbReference type="SMART" id="SM00198"/>
    </source>
</evidence>
<accession>A0A226CY88</accession>
<proteinExistence type="predicted"/>
<dbReference type="SUPFAM" id="SSF55797">
    <property type="entry name" value="PR-1-like"/>
    <property type="match status" value="1"/>
</dbReference>
<dbReference type="Pfam" id="PF00188">
    <property type="entry name" value="CAP"/>
    <property type="match status" value="1"/>
</dbReference>
<dbReference type="SMART" id="SM00198">
    <property type="entry name" value="SCP"/>
    <property type="match status" value="1"/>
</dbReference>
<feature type="chain" id="PRO_5012940295" evidence="1">
    <location>
        <begin position="20"/>
        <end position="190"/>
    </location>
</feature>
<dbReference type="InterPro" id="IPR014044">
    <property type="entry name" value="CAP_dom"/>
</dbReference>
<dbReference type="InterPro" id="IPR035940">
    <property type="entry name" value="CAP_sf"/>
</dbReference>
<keyword evidence="1" id="KW-0732">Signal</keyword>
<sequence length="190" mass="20396">MQPILLSFAVLALVGGSLAVKPFILERCSGAKPGIPVDIVAQRGAALFYSNDYRRRHGALPLTVDPTLEAEAQKQADYMASTGTIVGGWVNGENIARIPCDDATQQKYPTEATIPGAVFRWYGQMIPFRCPNPARSLASFAGIVWKATEKVGFGAAVRSDGFIFVVAKYSPPFSGDPAAKMQNVQCEEVA</sequence>
<name>A0A226CY88_FOLCA</name>
<dbReference type="InterPro" id="IPR001283">
    <property type="entry name" value="CRISP-related"/>
</dbReference>
<protein>
    <submittedName>
        <fullName evidence="3">Golgi-associated plant pathogenesis-related protein 1</fullName>
    </submittedName>
</protein>
<feature type="domain" description="SCP" evidence="2">
    <location>
        <begin position="41"/>
        <end position="175"/>
    </location>
</feature>
<evidence type="ECO:0000313" key="3">
    <source>
        <dbReference type="EMBL" id="OXA37381.1"/>
    </source>
</evidence>
<dbReference type="Gene3D" id="3.40.33.10">
    <property type="entry name" value="CAP"/>
    <property type="match status" value="1"/>
</dbReference>
<organism evidence="3 4">
    <name type="scientific">Folsomia candida</name>
    <name type="common">Springtail</name>
    <dbReference type="NCBI Taxonomy" id="158441"/>
    <lineage>
        <taxon>Eukaryota</taxon>
        <taxon>Metazoa</taxon>
        <taxon>Ecdysozoa</taxon>
        <taxon>Arthropoda</taxon>
        <taxon>Hexapoda</taxon>
        <taxon>Collembola</taxon>
        <taxon>Entomobryomorpha</taxon>
        <taxon>Isotomoidea</taxon>
        <taxon>Isotomidae</taxon>
        <taxon>Proisotominae</taxon>
        <taxon>Folsomia</taxon>
    </lineage>
</organism>
<evidence type="ECO:0000313" key="4">
    <source>
        <dbReference type="Proteomes" id="UP000198287"/>
    </source>
</evidence>
<dbReference type="AlphaFoldDB" id="A0A226CY88"/>
<dbReference type="PANTHER" id="PTHR10334">
    <property type="entry name" value="CYSTEINE-RICH SECRETORY PROTEIN-RELATED"/>
    <property type="match status" value="1"/>
</dbReference>
<dbReference type="EMBL" id="LNIX01000058">
    <property type="protein sequence ID" value="OXA37381.1"/>
    <property type="molecule type" value="Genomic_DNA"/>
</dbReference>
<comment type="caution">
    <text evidence="3">The sequence shown here is derived from an EMBL/GenBank/DDBJ whole genome shotgun (WGS) entry which is preliminary data.</text>
</comment>
<keyword evidence="4" id="KW-1185">Reference proteome</keyword>
<gene>
    <name evidence="3" type="ORF">Fcan01_27876</name>
</gene>
<reference evidence="3 4" key="1">
    <citation type="submission" date="2015-12" db="EMBL/GenBank/DDBJ databases">
        <title>The genome of Folsomia candida.</title>
        <authorList>
            <person name="Faddeeva A."/>
            <person name="Derks M.F."/>
            <person name="Anvar Y."/>
            <person name="Smit S."/>
            <person name="Van Straalen N."/>
            <person name="Roelofs D."/>
        </authorList>
    </citation>
    <scope>NUCLEOTIDE SEQUENCE [LARGE SCALE GENOMIC DNA]</scope>
    <source>
        <strain evidence="3 4">VU population</strain>
        <tissue evidence="3">Whole body</tissue>
    </source>
</reference>
<dbReference type="OrthoDB" id="6618548at2759"/>
<dbReference type="Proteomes" id="UP000198287">
    <property type="component" value="Unassembled WGS sequence"/>
</dbReference>